<dbReference type="RefSeq" id="WP_307637791.1">
    <property type="nucleotide sequence ID" value="NZ_JAUSRR010000008.1"/>
</dbReference>
<organism evidence="1 2">
    <name type="scientific">Variovorax boronicumulans</name>
    <dbReference type="NCBI Taxonomy" id="436515"/>
    <lineage>
        <taxon>Bacteria</taxon>
        <taxon>Pseudomonadati</taxon>
        <taxon>Pseudomonadota</taxon>
        <taxon>Betaproteobacteria</taxon>
        <taxon>Burkholderiales</taxon>
        <taxon>Comamonadaceae</taxon>
        <taxon>Variovorax</taxon>
    </lineage>
</organism>
<accession>A0AAW8E1Y4</accession>
<evidence type="ECO:0000313" key="2">
    <source>
        <dbReference type="Proteomes" id="UP001244295"/>
    </source>
</evidence>
<gene>
    <name evidence="1" type="ORF">J2W25_004612</name>
</gene>
<sequence length="163" mass="18562">MATLTTFALAQDRETWPVLSAWVKELKPEEQRAVLLLLYGEFNDHYIAKIAPANQNSVDGARWAIRMLGWSQFLLSELATKNEDMRIFFREDADRTRVLSFNWSSEKWLEDGRRSKVKLTEFARGVSSRVGDQVMRDHAVKLKRTATALIVASMGGASLSNKQ</sequence>
<dbReference type="EMBL" id="JAUSRR010000008">
    <property type="protein sequence ID" value="MDP9925569.1"/>
    <property type="molecule type" value="Genomic_DNA"/>
</dbReference>
<evidence type="ECO:0000313" key="1">
    <source>
        <dbReference type="EMBL" id="MDP9925569.1"/>
    </source>
</evidence>
<comment type="caution">
    <text evidence="1">The sequence shown here is derived from an EMBL/GenBank/DDBJ whole genome shotgun (WGS) entry which is preliminary data.</text>
</comment>
<dbReference type="Proteomes" id="UP001244295">
    <property type="component" value="Unassembled WGS sequence"/>
</dbReference>
<reference evidence="1" key="1">
    <citation type="submission" date="2023-07" db="EMBL/GenBank/DDBJ databases">
        <title>Sorghum-associated microbial communities from plants grown in Nebraska, USA.</title>
        <authorList>
            <person name="Schachtman D."/>
        </authorList>
    </citation>
    <scope>NUCLEOTIDE SEQUENCE</scope>
    <source>
        <strain evidence="1">DS2795</strain>
    </source>
</reference>
<protein>
    <submittedName>
        <fullName evidence="1">Uncharacterized protein</fullName>
    </submittedName>
</protein>
<proteinExistence type="predicted"/>
<dbReference type="AlphaFoldDB" id="A0AAW8E1Y4"/>
<name>A0AAW8E1Y4_9BURK</name>